<evidence type="ECO:0000313" key="2">
    <source>
        <dbReference type="EMBL" id="RCW20228.1"/>
    </source>
</evidence>
<keyword evidence="1" id="KW-0472">Membrane</keyword>
<sequence length="148" mass="15942">MPSFIVPLAIRYFFVSLAITIAGMVAVALLLAYNVVDDIGSSLSFAVTYASGVWAGTYFRKQEDRMAEWGECWRISAVLLVPQFLLEILHGAFSYALTGSLFGQLASDPGILIGTIVFGLTFGALIAWVVTATAFRIGSKAARKPKKA</sequence>
<feature type="transmembrane region" description="Helical" evidence="1">
    <location>
        <begin position="110"/>
        <end position="137"/>
    </location>
</feature>
<gene>
    <name evidence="2" type="ORF">DFR48_11591</name>
</gene>
<proteinExistence type="predicted"/>
<dbReference type="Proteomes" id="UP000252582">
    <property type="component" value="Unassembled WGS sequence"/>
</dbReference>
<dbReference type="RefSeq" id="WP_114365073.1">
    <property type="nucleotide sequence ID" value="NZ_QPIX01000015.1"/>
</dbReference>
<evidence type="ECO:0000256" key="1">
    <source>
        <dbReference type="SAM" id="Phobius"/>
    </source>
</evidence>
<accession>A0A6I7HIW6</accession>
<feature type="transmembrane region" description="Helical" evidence="1">
    <location>
        <begin position="12"/>
        <end position="33"/>
    </location>
</feature>
<name>A0A6I7HIW6_9HYPH</name>
<keyword evidence="3" id="KW-1185">Reference proteome</keyword>
<dbReference type="EMBL" id="QPIX01000015">
    <property type="protein sequence ID" value="RCW20228.1"/>
    <property type="molecule type" value="Genomic_DNA"/>
</dbReference>
<organism evidence="2 3">
    <name type="scientific">Ciceribacter lividus</name>
    <dbReference type="NCBI Taxonomy" id="1197950"/>
    <lineage>
        <taxon>Bacteria</taxon>
        <taxon>Pseudomonadati</taxon>
        <taxon>Pseudomonadota</taxon>
        <taxon>Alphaproteobacteria</taxon>
        <taxon>Hyphomicrobiales</taxon>
        <taxon>Rhizobiaceae</taxon>
        <taxon>Ciceribacter</taxon>
    </lineage>
</organism>
<evidence type="ECO:0000313" key="3">
    <source>
        <dbReference type="Proteomes" id="UP000252582"/>
    </source>
</evidence>
<keyword evidence="1" id="KW-0812">Transmembrane</keyword>
<comment type="caution">
    <text evidence="2">The sequence shown here is derived from an EMBL/GenBank/DDBJ whole genome shotgun (WGS) entry which is preliminary data.</text>
</comment>
<keyword evidence="1" id="KW-1133">Transmembrane helix</keyword>
<feature type="transmembrane region" description="Helical" evidence="1">
    <location>
        <begin position="72"/>
        <end position="98"/>
    </location>
</feature>
<reference evidence="2 3" key="1">
    <citation type="submission" date="2018-07" db="EMBL/GenBank/DDBJ databases">
        <title>Genomic Encyclopedia of Type Strains, Phase IV (KMG-IV): sequencing the most valuable type-strain genomes for metagenomic binning, comparative biology and taxonomic classification.</title>
        <authorList>
            <person name="Goeker M."/>
        </authorList>
    </citation>
    <scope>NUCLEOTIDE SEQUENCE [LARGE SCALE GENOMIC DNA]</scope>
    <source>
        <strain evidence="2 3">DSM 25528</strain>
    </source>
</reference>
<dbReference type="NCBIfam" id="NF038216">
    <property type="entry name" value="ABZJ_00895_fam"/>
    <property type="match status" value="1"/>
</dbReference>
<dbReference type="InterPro" id="IPR047730">
    <property type="entry name" value="ABZJ_00895-like"/>
</dbReference>
<dbReference type="AlphaFoldDB" id="A0A6I7HIW6"/>
<protein>
    <submittedName>
        <fullName evidence="2">Uncharacterized protein</fullName>
    </submittedName>
</protein>
<feature type="transmembrane region" description="Helical" evidence="1">
    <location>
        <begin position="39"/>
        <end position="60"/>
    </location>
</feature>